<comment type="caution">
    <text evidence="1">The sequence shown here is derived from an EMBL/GenBank/DDBJ whole genome shotgun (WGS) entry which is preliminary data.</text>
</comment>
<accession>A0A6L2MFN6</accession>
<dbReference type="GO" id="GO:0008483">
    <property type="term" value="F:transaminase activity"/>
    <property type="evidence" value="ECO:0007669"/>
    <property type="project" value="UniProtKB-KW"/>
</dbReference>
<dbReference type="InterPro" id="IPR038765">
    <property type="entry name" value="Papain-like_cys_pep_sf"/>
</dbReference>
<dbReference type="EMBL" id="BKCJ010006280">
    <property type="protein sequence ID" value="GEU71284.1"/>
    <property type="molecule type" value="Genomic_DNA"/>
</dbReference>
<dbReference type="PANTHER" id="PTHR48449:SF1">
    <property type="entry name" value="DUF1985 DOMAIN-CONTAINING PROTEIN"/>
    <property type="match status" value="1"/>
</dbReference>
<dbReference type="AlphaFoldDB" id="A0A6L2MFN6"/>
<protein>
    <submittedName>
        <fullName evidence="1">Phospholipase-like, aminotransferase-like mobile domain protein</fullName>
    </submittedName>
</protein>
<proteinExistence type="predicted"/>
<evidence type="ECO:0000313" key="1">
    <source>
        <dbReference type="EMBL" id="GEU71284.1"/>
    </source>
</evidence>
<organism evidence="1">
    <name type="scientific">Tanacetum cinerariifolium</name>
    <name type="common">Dalmatian daisy</name>
    <name type="synonym">Chrysanthemum cinerariifolium</name>
    <dbReference type="NCBI Taxonomy" id="118510"/>
    <lineage>
        <taxon>Eukaryota</taxon>
        <taxon>Viridiplantae</taxon>
        <taxon>Streptophyta</taxon>
        <taxon>Embryophyta</taxon>
        <taxon>Tracheophyta</taxon>
        <taxon>Spermatophyta</taxon>
        <taxon>Magnoliopsida</taxon>
        <taxon>eudicotyledons</taxon>
        <taxon>Gunneridae</taxon>
        <taxon>Pentapetalae</taxon>
        <taxon>asterids</taxon>
        <taxon>campanulids</taxon>
        <taxon>Asterales</taxon>
        <taxon>Asteraceae</taxon>
        <taxon>Asteroideae</taxon>
        <taxon>Anthemideae</taxon>
        <taxon>Anthemidinae</taxon>
        <taxon>Tanacetum</taxon>
    </lineage>
</organism>
<name>A0A6L2MFN6_TANCI</name>
<sequence>MKDRLGLDRCVLFRLTCFWRWLDLSYVKNEEDLIHYMLQMQKVSDNDHYDLPLIYNVNGHTLHFGRREFCLITSFKFGFNSFHKFREGDISFRDRVFPKKIGEYVKSIDLISVIKDEERFTSLSDEDSIRVCLLLSLEVIFMGHELGYAVDDVFLRMVDNLEAWYVFPCGEQIWWELYTTIRNVNSKHKDAHHKALEIKPNFVSSYSLSGFVLYFKEIVRRDLERPFLVEAFSISKLGVSWATFYPAKKKPNYDLYRNKAEAQSEWFTKSNDFFKWYALRAPPVEYGGLSGDYLKKLSSARTLRDKDREAWSDKVESVGKQCHMGDKCWSDQDDAFDDLVDANAKLEEVDKDLSQDDYANAKKQEAEQRRLRMQLMLEEENNMKSIDRSNYTHIKLALEKCKTTKRRQSCQDWSMVSCNFLTLLLQESMPLFYATDEIYPLAWRDAEQVFISNKPIQETFDVEIRPWYVKIRRCLESKLYVALQETSVFVSKGIDPTHYSIKFRHTQNIPKQGGVFSDCGIFVCLFLYRLAHGIPLDVEDPIQTVLAYREKVINFFFDHKIFFPS</sequence>
<dbReference type="Gene3D" id="3.40.395.10">
    <property type="entry name" value="Adenoviral Proteinase, Chain A"/>
    <property type="match status" value="1"/>
</dbReference>
<reference evidence="1" key="1">
    <citation type="journal article" date="2019" name="Sci. Rep.">
        <title>Draft genome of Tanacetum cinerariifolium, the natural source of mosquito coil.</title>
        <authorList>
            <person name="Yamashiro T."/>
            <person name="Shiraishi A."/>
            <person name="Satake H."/>
            <person name="Nakayama K."/>
        </authorList>
    </citation>
    <scope>NUCLEOTIDE SEQUENCE</scope>
</reference>
<dbReference type="SUPFAM" id="SSF54001">
    <property type="entry name" value="Cysteine proteinases"/>
    <property type="match status" value="1"/>
</dbReference>
<dbReference type="PANTHER" id="PTHR48449">
    <property type="entry name" value="DUF1985 DOMAIN-CONTAINING PROTEIN"/>
    <property type="match status" value="1"/>
</dbReference>
<gene>
    <name evidence="1" type="ORF">Tci_043262</name>
</gene>
<keyword evidence="1" id="KW-0032">Aminotransferase</keyword>
<keyword evidence="1" id="KW-0808">Transferase</keyword>